<feature type="domain" description="HTH lysR-type" evidence="5">
    <location>
        <begin position="1"/>
        <end position="58"/>
    </location>
</feature>
<comment type="similarity">
    <text evidence="1">Belongs to the LysR transcriptional regulatory family.</text>
</comment>
<accession>A0ABV5Z8U6</accession>
<dbReference type="SUPFAM" id="SSF46785">
    <property type="entry name" value="Winged helix' DNA-binding domain"/>
    <property type="match status" value="1"/>
</dbReference>
<dbReference type="Gene3D" id="1.10.10.10">
    <property type="entry name" value="Winged helix-like DNA-binding domain superfamily/Winged helix DNA-binding domain"/>
    <property type="match status" value="1"/>
</dbReference>
<evidence type="ECO:0000256" key="4">
    <source>
        <dbReference type="ARBA" id="ARBA00023163"/>
    </source>
</evidence>
<keyword evidence="3" id="KW-0238">DNA-binding</keyword>
<dbReference type="Pfam" id="PF03466">
    <property type="entry name" value="LysR_substrate"/>
    <property type="match status" value="1"/>
</dbReference>
<sequence length="309" mass="35300">MDLNELLIFIKVVELQSFTAAGQVLGLQKSTISRKLAQLEERLGVRLLNRTTRKLSLTDIGQSHYQRCREILNELEEAELAVARTQDEPSGILRISMPTEFGQVLMGRFIAEFMQRYPKLQVQAELSTRLVDLVGESFDLAIRVNRLEDSSLVCRKLLSIPLKLYASRAYLDQYGSPSHPDDLQQHRLLCVHKDTLLQQSWQLYKENSEYQVHIKAALSANSLAFCKEAMLAGLGITRLPVAYMQDVPDQVATSILDDWRFESASIWAVYPSRRFMPVKLRVFLDELVAHLDMLRQNKDGTPHQIDLVS</sequence>
<dbReference type="RefSeq" id="WP_027313766.1">
    <property type="nucleotide sequence ID" value="NZ_JAUESS010000005.1"/>
</dbReference>
<dbReference type="Pfam" id="PF00126">
    <property type="entry name" value="HTH_1"/>
    <property type="match status" value="1"/>
</dbReference>
<keyword evidence="2" id="KW-0805">Transcription regulation</keyword>
<dbReference type="InterPro" id="IPR036390">
    <property type="entry name" value="WH_DNA-bd_sf"/>
</dbReference>
<dbReference type="PANTHER" id="PTHR30537:SF68">
    <property type="entry name" value="TRANSCRIPTIONAL REGULATOR-RELATED"/>
    <property type="match status" value="1"/>
</dbReference>
<reference evidence="6 7" key="1">
    <citation type="submission" date="2024-09" db="EMBL/GenBank/DDBJ databases">
        <authorList>
            <person name="Sun Q."/>
            <person name="Mori K."/>
        </authorList>
    </citation>
    <scope>NUCLEOTIDE SEQUENCE [LARGE SCALE GENOMIC DNA]</scope>
    <source>
        <strain evidence="6 7">ATCC 51285</strain>
    </source>
</reference>
<dbReference type="InterPro" id="IPR000847">
    <property type="entry name" value="LysR_HTH_N"/>
</dbReference>
<dbReference type="PANTHER" id="PTHR30537">
    <property type="entry name" value="HTH-TYPE TRANSCRIPTIONAL REGULATOR"/>
    <property type="match status" value="1"/>
</dbReference>
<evidence type="ECO:0000256" key="3">
    <source>
        <dbReference type="ARBA" id="ARBA00023125"/>
    </source>
</evidence>
<dbReference type="Gene3D" id="3.40.190.290">
    <property type="match status" value="1"/>
</dbReference>
<organism evidence="6 7">
    <name type="scientific">Balneatrix alpica</name>
    <dbReference type="NCBI Taxonomy" id="75684"/>
    <lineage>
        <taxon>Bacteria</taxon>
        <taxon>Pseudomonadati</taxon>
        <taxon>Pseudomonadota</taxon>
        <taxon>Gammaproteobacteria</taxon>
        <taxon>Oceanospirillales</taxon>
        <taxon>Balneatrichaceae</taxon>
        <taxon>Balneatrix</taxon>
    </lineage>
</organism>
<proteinExistence type="inferred from homology"/>
<protein>
    <submittedName>
        <fullName evidence="6">LysR family transcriptional regulator</fullName>
    </submittedName>
</protein>
<evidence type="ECO:0000256" key="2">
    <source>
        <dbReference type="ARBA" id="ARBA00023015"/>
    </source>
</evidence>
<evidence type="ECO:0000313" key="7">
    <source>
        <dbReference type="Proteomes" id="UP001589628"/>
    </source>
</evidence>
<dbReference type="EMBL" id="JBHLZN010000001">
    <property type="protein sequence ID" value="MFB9885696.1"/>
    <property type="molecule type" value="Genomic_DNA"/>
</dbReference>
<comment type="caution">
    <text evidence="6">The sequence shown here is derived from an EMBL/GenBank/DDBJ whole genome shotgun (WGS) entry which is preliminary data.</text>
</comment>
<evidence type="ECO:0000259" key="5">
    <source>
        <dbReference type="PROSITE" id="PS50931"/>
    </source>
</evidence>
<dbReference type="SUPFAM" id="SSF53850">
    <property type="entry name" value="Periplasmic binding protein-like II"/>
    <property type="match status" value="1"/>
</dbReference>
<dbReference type="InterPro" id="IPR036388">
    <property type="entry name" value="WH-like_DNA-bd_sf"/>
</dbReference>
<keyword evidence="4" id="KW-0804">Transcription</keyword>
<gene>
    <name evidence="6" type="ORF">ACFFLH_04650</name>
</gene>
<name>A0ABV5Z8U6_9GAMM</name>
<dbReference type="PROSITE" id="PS50931">
    <property type="entry name" value="HTH_LYSR"/>
    <property type="match status" value="1"/>
</dbReference>
<dbReference type="InterPro" id="IPR058163">
    <property type="entry name" value="LysR-type_TF_proteobact-type"/>
</dbReference>
<dbReference type="InterPro" id="IPR005119">
    <property type="entry name" value="LysR_subst-bd"/>
</dbReference>
<evidence type="ECO:0000256" key="1">
    <source>
        <dbReference type="ARBA" id="ARBA00009437"/>
    </source>
</evidence>
<dbReference type="Proteomes" id="UP001589628">
    <property type="component" value="Unassembled WGS sequence"/>
</dbReference>
<dbReference type="CDD" id="cd08422">
    <property type="entry name" value="PBP2_CrgA_like"/>
    <property type="match status" value="1"/>
</dbReference>
<evidence type="ECO:0000313" key="6">
    <source>
        <dbReference type="EMBL" id="MFB9885696.1"/>
    </source>
</evidence>
<keyword evidence="7" id="KW-1185">Reference proteome</keyword>